<proteinExistence type="predicted"/>
<organism evidence="1 2">
    <name type="scientific">Arachis hypogaea</name>
    <name type="common">Peanut</name>
    <dbReference type="NCBI Taxonomy" id="3818"/>
    <lineage>
        <taxon>Eukaryota</taxon>
        <taxon>Viridiplantae</taxon>
        <taxon>Streptophyta</taxon>
        <taxon>Embryophyta</taxon>
        <taxon>Tracheophyta</taxon>
        <taxon>Spermatophyta</taxon>
        <taxon>Magnoliopsida</taxon>
        <taxon>eudicotyledons</taxon>
        <taxon>Gunneridae</taxon>
        <taxon>Pentapetalae</taxon>
        <taxon>rosids</taxon>
        <taxon>fabids</taxon>
        <taxon>Fabales</taxon>
        <taxon>Fabaceae</taxon>
        <taxon>Papilionoideae</taxon>
        <taxon>50 kb inversion clade</taxon>
        <taxon>dalbergioids sensu lato</taxon>
        <taxon>Dalbergieae</taxon>
        <taxon>Pterocarpus clade</taxon>
        <taxon>Arachis</taxon>
    </lineage>
</organism>
<dbReference type="Proteomes" id="UP000289738">
    <property type="component" value="Chromosome A03"/>
</dbReference>
<gene>
    <name evidence="1" type="ORF">Ahy_A03g011319</name>
</gene>
<dbReference type="EMBL" id="SDMP01000003">
    <property type="protein sequence ID" value="RYR65387.1"/>
    <property type="molecule type" value="Genomic_DNA"/>
</dbReference>
<accession>A0A445DQC6</accession>
<comment type="caution">
    <text evidence="1">The sequence shown here is derived from an EMBL/GenBank/DDBJ whole genome shotgun (WGS) entry which is preliminary data.</text>
</comment>
<keyword evidence="2" id="KW-1185">Reference proteome</keyword>
<name>A0A445DQC6_ARAHY</name>
<protein>
    <recommendedName>
        <fullName evidence="3">Aminotransferase-like plant mobile domain-containing protein</fullName>
    </recommendedName>
</protein>
<evidence type="ECO:0000313" key="2">
    <source>
        <dbReference type="Proteomes" id="UP000289738"/>
    </source>
</evidence>
<sequence>MAGLAHLMRLNDHWFRLDETLFSTFVEQWRPKTQQTFHMSFEECTITLQGVIGCVASGGLHQQLHREVHLDAGDIQSPFHDIDKETVRRCARV</sequence>
<evidence type="ECO:0008006" key="3">
    <source>
        <dbReference type="Google" id="ProtNLM"/>
    </source>
</evidence>
<dbReference type="AlphaFoldDB" id="A0A445DQC6"/>
<reference evidence="1 2" key="1">
    <citation type="submission" date="2019-01" db="EMBL/GenBank/DDBJ databases">
        <title>Sequencing of cultivated peanut Arachis hypogaea provides insights into genome evolution and oil improvement.</title>
        <authorList>
            <person name="Chen X."/>
        </authorList>
    </citation>
    <scope>NUCLEOTIDE SEQUENCE [LARGE SCALE GENOMIC DNA]</scope>
    <source>
        <strain evidence="2">cv. Fuhuasheng</strain>
        <tissue evidence="1">Leaves</tissue>
    </source>
</reference>
<evidence type="ECO:0000313" key="1">
    <source>
        <dbReference type="EMBL" id="RYR65387.1"/>
    </source>
</evidence>